<dbReference type="PANTHER" id="PTHR43213:SF5">
    <property type="entry name" value="BIFUNCTIONAL DTTP_UTP PYROPHOSPHATASE_METHYLTRANSFERASE PROTEIN-RELATED"/>
    <property type="match status" value="1"/>
</dbReference>
<feature type="site" description="Important for substrate specificity" evidence="3">
    <location>
        <position position="11"/>
    </location>
</feature>
<comment type="subcellular location">
    <subcellularLocation>
        <location evidence="3">Cytoplasm</location>
    </subcellularLocation>
</comment>
<dbReference type="NCBIfam" id="TIGR00172">
    <property type="entry name" value="maf"/>
    <property type="match status" value="1"/>
</dbReference>
<dbReference type="HAMAP" id="MF_00528">
    <property type="entry name" value="Maf"/>
    <property type="match status" value="1"/>
</dbReference>
<dbReference type="Proteomes" id="UP000070646">
    <property type="component" value="Unassembled WGS sequence"/>
</dbReference>
<organism evidence="4 5">
    <name type="scientific">Clostridium perfringens</name>
    <dbReference type="NCBI Taxonomy" id="1502"/>
    <lineage>
        <taxon>Bacteria</taxon>
        <taxon>Bacillati</taxon>
        <taxon>Bacillota</taxon>
        <taxon>Clostridia</taxon>
        <taxon>Eubacteriales</taxon>
        <taxon>Clostridiaceae</taxon>
        <taxon>Clostridium</taxon>
    </lineage>
</organism>
<dbReference type="PATRIC" id="fig|1502.156.peg.2447"/>
<accession>A0A133NCP8</accession>
<protein>
    <recommendedName>
        <fullName evidence="3">dTTP/UTP pyrophosphatase</fullName>
        <shortName evidence="3">dTTPase/UTPase</shortName>
        <ecNumber evidence="3">3.6.1.9</ecNumber>
    </recommendedName>
    <alternativeName>
        <fullName evidence="3">Nucleoside triphosphate pyrophosphatase</fullName>
    </alternativeName>
    <alternativeName>
        <fullName evidence="3">Nucleotide pyrophosphatase</fullName>
        <shortName evidence="3">Nucleotide PPase</shortName>
    </alternativeName>
</protein>
<evidence type="ECO:0000313" key="4">
    <source>
        <dbReference type="EMBL" id="KXA14059.1"/>
    </source>
</evidence>
<comment type="caution">
    <text evidence="4">The sequence shown here is derived from an EMBL/GenBank/DDBJ whole genome shotgun (WGS) entry which is preliminary data.</text>
</comment>
<feature type="site" description="Important for substrate specificity" evidence="3">
    <location>
        <position position="155"/>
    </location>
</feature>
<dbReference type="Pfam" id="PF02545">
    <property type="entry name" value="Maf"/>
    <property type="match status" value="1"/>
</dbReference>
<comment type="caution">
    <text evidence="3">Lacks conserved residue(s) required for the propagation of feature annotation.</text>
</comment>
<sequence>MKVILASKSPRRVEILEKIVKEFEVVQSNFDENTIDFKGDIAKYVKDLSRNKAIEVSKRLNEPSIVIAADTVVFQNGKVLEKPKNEEDAFSMLSSLSGNTHKVYSGICLINTYDDTVVTDCDCTEVRFSELNPRQIRNYINSGEPMDKAGAYGIQGLGGAFVEGIKGCYYNVMGLPLNKLYKALENYDITIL</sequence>
<dbReference type="SUPFAM" id="SSF52972">
    <property type="entry name" value="ITPase-like"/>
    <property type="match status" value="1"/>
</dbReference>
<dbReference type="GO" id="GO:0009117">
    <property type="term" value="P:nucleotide metabolic process"/>
    <property type="evidence" value="ECO:0007669"/>
    <property type="project" value="UniProtKB-KW"/>
</dbReference>
<comment type="catalytic activity">
    <reaction evidence="3">
        <text>UTP + H2O = UMP + diphosphate + H(+)</text>
        <dbReference type="Rhea" id="RHEA:29395"/>
        <dbReference type="ChEBI" id="CHEBI:15377"/>
        <dbReference type="ChEBI" id="CHEBI:15378"/>
        <dbReference type="ChEBI" id="CHEBI:33019"/>
        <dbReference type="ChEBI" id="CHEBI:46398"/>
        <dbReference type="ChEBI" id="CHEBI:57865"/>
        <dbReference type="EC" id="3.6.1.9"/>
    </reaction>
</comment>
<dbReference type="GO" id="GO:0005737">
    <property type="term" value="C:cytoplasm"/>
    <property type="evidence" value="ECO:0007669"/>
    <property type="project" value="UniProtKB-SubCell"/>
</dbReference>
<evidence type="ECO:0000256" key="1">
    <source>
        <dbReference type="ARBA" id="ARBA00001968"/>
    </source>
</evidence>
<name>A0A133NCP8_CLOPF</name>
<dbReference type="RefSeq" id="WP_003462651.1">
    <property type="nucleotide sequence ID" value="NZ_CABHIO010000001.1"/>
</dbReference>
<dbReference type="InterPro" id="IPR029001">
    <property type="entry name" value="ITPase-like_fam"/>
</dbReference>
<feature type="active site" description="Proton acceptor" evidence="3">
    <location>
        <position position="70"/>
    </location>
</feature>
<dbReference type="InterPro" id="IPR003697">
    <property type="entry name" value="Maf-like"/>
</dbReference>
<evidence type="ECO:0000256" key="2">
    <source>
        <dbReference type="ARBA" id="ARBA00022801"/>
    </source>
</evidence>
<dbReference type="EC" id="3.6.1.9" evidence="3"/>
<comment type="similarity">
    <text evidence="3">Belongs to the Maf family. YhdE subfamily.</text>
</comment>
<evidence type="ECO:0000313" key="5">
    <source>
        <dbReference type="Proteomes" id="UP000070646"/>
    </source>
</evidence>
<comment type="cofactor">
    <cofactor evidence="1 3">
        <name>a divalent metal cation</name>
        <dbReference type="ChEBI" id="CHEBI:60240"/>
    </cofactor>
</comment>
<keyword evidence="3" id="KW-0963">Cytoplasm</keyword>
<feature type="site" description="Important for substrate specificity" evidence="3">
    <location>
        <position position="71"/>
    </location>
</feature>
<dbReference type="PIRSF" id="PIRSF006305">
    <property type="entry name" value="Maf"/>
    <property type="match status" value="1"/>
</dbReference>
<reference evidence="4 5" key="1">
    <citation type="submission" date="2016-01" db="EMBL/GenBank/DDBJ databases">
        <authorList>
            <person name="Oliw E.H."/>
        </authorList>
    </citation>
    <scope>NUCLEOTIDE SEQUENCE [LARGE SCALE GENOMIC DNA]</scope>
    <source>
        <strain evidence="4 5">MJR7757A</strain>
    </source>
</reference>
<gene>
    <name evidence="4" type="ORF">HMPREF3222_00524</name>
</gene>
<proteinExistence type="inferred from homology"/>
<dbReference type="EMBL" id="LRPU01000022">
    <property type="protein sequence ID" value="KXA14059.1"/>
    <property type="molecule type" value="Genomic_DNA"/>
</dbReference>
<dbReference type="CDD" id="cd00555">
    <property type="entry name" value="Maf"/>
    <property type="match status" value="1"/>
</dbReference>
<keyword evidence="3" id="KW-0546">Nucleotide metabolism</keyword>
<dbReference type="NCBIfam" id="NF000867">
    <property type="entry name" value="PRK00078.1"/>
    <property type="match status" value="1"/>
</dbReference>
<comment type="function">
    <text evidence="3">Nucleoside triphosphate pyrophosphatase that hydrolyzes dTTP and UTP. May have a dual role in cell division arrest and in preventing the incorporation of modified nucleotides into cellular nucleic acids.</text>
</comment>
<dbReference type="AlphaFoldDB" id="A0A133NCP8"/>
<dbReference type="GO" id="GO:0036218">
    <property type="term" value="F:dTTP diphosphatase activity"/>
    <property type="evidence" value="ECO:0007669"/>
    <property type="project" value="RHEA"/>
</dbReference>
<dbReference type="Gene3D" id="3.90.950.10">
    <property type="match status" value="1"/>
</dbReference>
<comment type="catalytic activity">
    <reaction evidence="3">
        <text>dTTP + H2O = dTMP + diphosphate + H(+)</text>
        <dbReference type="Rhea" id="RHEA:28534"/>
        <dbReference type="ChEBI" id="CHEBI:15377"/>
        <dbReference type="ChEBI" id="CHEBI:15378"/>
        <dbReference type="ChEBI" id="CHEBI:33019"/>
        <dbReference type="ChEBI" id="CHEBI:37568"/>
        <dbReference type="ChEBI" id="CHEBI:63528"/>
        <dbReference type="EC" id="3.6.1.9"/>
    </reaction>
</comment>
<evidence type="ECO:0000256" key="3">
    <source>
        <dbReference type="HAMAP-Rule" id="MF_00528"/>
    </source>
</evidence>
<dbReference type="GO" id="GO:0036221">
    <property type="term" value="F:UTP diphosphatase activity"/>
    <property type="evidence" value="ECO:0007669"/>
    <property type="project" value="RHEA"/>
</dbReference>
<dbReference type="PANTHER" id="PTHR43213">
    <property type="entry name" value="BIFUNCTIONAL DTTP/UTP PYROPHOSPHATASE/METHYLTRANSFERASE PROTEIN-RELATED"/>
    <property type="match status" value="1"/>
</dbReference>
<keyword evidence="2 3" id="KW-0378">Hydrolase</keyword>